<dbReference type="Proteomes" id="UP001597092">
    <property type="component" value="Unassembled WGS sequence"/>
</dbReference>
<evidence type="ECO:0000313" key="8">
    <source>
        <dbReference type="EMBL" id="MFD1685578.1"/>
    </source>
</evidence>
<evidence type="ECO:0000259" key="7">
    <source>
        <dbReference type="Pfam" id="PF00590"/>
    </source>
</evidence>
<dbReference type="Pfam" id="PF00590">
    <property type="entry name" value="TP_methylase"/>
    <property type="match status" value="1"/>
</dbReference>
<dbReference type="GO" id="GO:0032259">
    <property type="term" value="P:methylation"/>
    <property type="evidence" value="ECO:0007669"/>
    <property type="project" value="UniProtKB-KW"/>
</dbReference>
<feature type="domain" description="Tetrapyrrole methylase" evidence="7">
    <location>
        <begin position="29"/>
        <end position="257"/>
    </location>
</feature>
<dbReference type="InterPro" id="IPR006363">
    <property type="entry name" value="Cbl_synth_CobJ/CibH_dom"/>
</dbReference>
<protein>
    <submittedName>
        <fullName evidence="8">Precorrin-3B C(17)-methyltransferase</fullName>
    </submittedName>
</protein>
<keyword evidence="4" id="KW-0808">Transferase</keyword>
<evidence type="ECO:0000256" key="1">
    <source>
        <dbReference type="ARBA" id="ARBA00004953"/>
    </source>
</evidence>
<dbReference type="RefSeq" id="WP_256306385.1">
    <property type="nucleotide sequence ID" value="NZ_JANHAW010000001.1"/>
</dbReference>
<evidence type="ECO:0000256" key="4">
    <source>
        <dbReference type="ARBA" id="ARBA00022679"/>
    </source>
</evidence>
<dbReference type="CDD" id="cd11646">
    <property type="entry name" value="Precorrin_3B_C17_MT"/>
    <property type="match status" value="1"/>
</dbReference>
<comment type="pathway">
    <text evidence="1">Cofactor biosynthesis; adenosylcobalamin biosynthesis.</text>
</comment>
<dbReference type="InterPro" id="IPR051810">
    <property type="entry name" value="Precorrin_MeTrfase"/>
</dbReference>
<organism evidence="8 9">
    <name type="scientific">Halobellus litoreus</name>
    <dbReference type="NCBI Taxonomy" id="755310"/>
    <lineage>
        <taxon>Archaea</taxon>
        <taxon>Methanobacteriati</taxon>
        <taxon>Methanobacteriota</taxon>
        <taxon>Stenosarchaea group</taxon>
        <taxon>Halobacteria</taxon>
        <taxon>Halobacteriales</taxon>
        <taxon>Haloferacaceae</taxon>
        <taxon>Halobellus</taxon>
    </lineage>
</organism>
<dbReference type="SUPFAM" id="SSF53790">
    <property type="entry name" value="Tetrapyrrole methylase"/>
    <property type="match status" value="1"/>
</dbReference>
<dbReference type="GO" id="GO:0008168">
    <property type="term" value="F:methyltransferase activity"/>
    <property type="evidence" value="ECO:0007669"/>
    <property type="project" value="UniProtKB-KW"/>
</dbReference>
<evidence type="ECO:0000256" key="2">
    <source>
        <dbReference type="ARBA" id="ARBA00022573"/>
    </source>
</evidence>
<reference evidence="8 9" key="1">
    <citation type="journal article" date="2019" name="Int. J. Syst. Evol. Microbiol.">
        <title>The Global Catalogue of Microorganisms (GCM) 10K type strain sequencing project: providing services to taxonomists for standard genome sequencing and annotation.</title>
        <authorList>
            <consortium name="The Broad Institute Genomics Platform"/>
            <consortium name="The Broad Institute Genome Sequencing Center for Infectious Disease"/>
            <person name="Wu L."/>
            <person name="Ma J."/>
        </authorList>
    </citation>
    <scope>NUCLEOTIDE SEQUENCE [LARGE SCALE GENOMIC DNA]</scope>
    <source>
        <strain evidence="8 9">CGMCC 1.10387</strain>
    </source>
</reference>
<accession>A0ABD6DTI2</accession>
<dbReference type="GO" id="GO:0009236">
    <property type="term" value="P:cobalamin biosynthetic process"/>
    <property type="evidence" value="ECO:0007669"/>
    <property type="project" value="UniProtKB-KW"/>
</dbReference>
<dbReference type="InterPro" id="IPR035996">
    <property type="entry name" value="4pyrrol_Methylase_sf"/>
</dbReference>
<evidence type="ECO:0000256" key="3">
    <source>
        <dbReference type="ARBA" id="ARBA00022603"/>
    </source>
</evidence>
<dbReference type="Gene3D" id="3.30.950.10">
    <property type="entry name" value="Methyltransferase, Cobalt-precorrin-4 Transmethylase, Domain 2"/>
    <property type="match status" value="1"/>
</dbReference>
<keyword evidence="5" id="KW-0949">S-adenosyl-L-methionine</keyword>
<proteinExistence type="predicted"/>
<comment type="caution">
    <text evidence="8">The sequence shown here is derived from an EMBL/GenBank/DDBJ whole genome shotgun (WGS) entry which is preliminary data.</text>
</comment>
<keyword evidence="2" id="KW-0169">Cobalamin biosynthesis</keyword>
<evidence type="ECO:0000256" key="6">
    <source>
        <dbReference type="SAM" id="MobiDB-lite"/>
    </source>
</evidence>
<dbReference type="PANTHER" id="PTHR47036:SF1">
    <property type="entry name" value="COBALT-FACTOR III C(17)-METHYLTRANSFERASE-RELATED"/>
    <property type="match status" value="1"/>
</dbReference>
<dbReference type="AlphaFoldDB" id="A0ABD6DTI2"/>
<dbReference type="PANTHER" id="PTHR47036">
    <property type="entry name" value="COBALT-FACTOR III C(17)-METHYLTRANSFERASE-RELATED"/>
    <property type="match status" value="1"/>
</dbReference>
<dbReference type="InterPro" id="IPR014776">
    <property type="entry name" value="4pyrrole_Mease_sub2"/>
</dbReference>
<sequence>MAETDDAVADTGASDSGAGTDATGDSPGTLYVVGIGPGLPHAMTQRAKDVVATADCVIASNLYQEFLRRDGTLPPESAEVEAAAAGDAAPDGGTSAGSESGTVLERPSGTRQTLVRSSMGRQVELAREAFERVRAGEDVAHVSGGDPNVYGKSDLLFTMAEAEGADDVPIEVVPGVTAALGGAANLGAPLSNDFCTVSLSDKWRGWDEIEEKLRAAAISGFVIVLYNCWRDYQRAIDVVREERTDDVPVGIFNDAGRGDAGRNLDDETHTITTLGEANDHDDEVGGMGTSILIGNHETAVWENEYRKHLVTPRGGRDVDDF</sequence>
<dbReference type="Gene3D" id="3.40.1010.10">
    <property type="entry name" value="Cobalt-precorrin-4 Transmethylase, Domain 1"/>
    <property type="match status" value="1"/>
</dbReference>
<keyword evidence="9" id="KW-1185">Reference proteome</keyword>
<feature type="compositionally biased region" description="Low complexity" evidence="6">
    <location>
        <begin position="78"/>
        <end position="98"/>
    </location>
</feature>
<feature type="compositionally biased region" description="Polar residues" evidence="6">
    <location>
        <begin position="109"/>
        <end position="118"/>
    </location>
</feature>
<keyword evidence="3" id="KW-0489">Methyltransferase</keyword>
<dbReference type="EMBL" id="JBHUDP010000002">
    <property type="protein sequence ID" value="MFD1685578.1"/>
    <property type="molecule type" value="Genomic_DNA"/>
</dbReference>
<evidence type="ECO:0000313" key="9">
    <source>
        <dbReference type="Proteomes" id="UP001597092"/>
    </source>
</evidence>
<dbReference type="InterPro" id="IPR014777">
    <property type="entry name" value="4pyrrole_Mease_sub1"/>
</dbReference>
<dbReference type="InterPro" id="IPR000878">
    <property type="entry name" value="4pyrrol_Mease"/>
</dbReference>
<name>A0ABD6DTI2_9EURY</name>
<evidence type="ECO:0000256" key="5">
    <source>
        <dbReference type="ARBA" id="ARBA00022691"/>
    </source>
</evidence>
<gene>
    <name evidence="8" type="ORF">ACFSAS_08135</name>
</gene>
<feature type="region of interest" description="Disordered" evidence="6">
    <location>
        <begin position="1"/>
        <end position="27"/>
    </location>
</feature>
<feature type="region of interest" description="Disordered" evidence="6">
    <location>
        <begin position="78"/>
        <end position="118"/>
    </location>
</feature>